<feature type="region of interest" description="Disordered" evidence="5">
    <location>
        <begin position="97"/>
        <end position="146"/>
    </location>
</feature>
<reference evidence="7 8" key="1">
    <citation type="journal article" date="2019" name="Int. J. Syst. Evol. Microbiol.">
        <title>The Global Catalogue of Microorganisms (GCM) 10K type strain sequencing project: providing services to taxonomists for standard genome sequencing and annotation.</title>
        <authorList>
            <consortium name="The Broad Institute Genomics Platform"/>
            <consortium name="The Broad Institute Genome Sequencing Center for Infectious Disease"/>
            <person name="Wu L."/>
            <person name="Ma J."/>
        </authorList>
    </citation>
    <scope>NUCLEOTIDE SEQUENCE [LARGE SCALE GENOMIC DNA]</scope>
    <source>
        <strain evidence="7 8">JCM 16328</strain>
    </source>
</reference>
<dbReference type="CDD" id="cd03708">
    <property type="entry name" value="GTPBP_III"/>
    <property type="match status" value="1"/>
</dbReference>
<evidence type="ECO:0000256" key="2">
    <source>
        <dbReference type="ARBA" id="ARBA00022768"/>
    </source>
</evidence>
<comment type="caution">
    <text evidence="7">The sequence shown here is derived from an EMBL/GenBank/DDBJ whole genome shotgun (WGS) entry which is preliminary data.</text>
</comment>
<dbReference type="Proteomes" id="UP001500420">
    <property type="component" value="Unassembled WGS sequence"/>
</dbReference>
<keyword evidence="4" id="KW-0342">GTP-binding</keyword>
<evidence type="ECO:0000313" key="8">
    <source>
        <dbReference type="Proteomes" id="UP001500420"/>
    </source>
</evidence>
<keyword evidence="8" id="KW-1185">Reference proteome</keyword>
<evidence type="ECO:0000256" key="5">
    <source>
        <dbReference type="SAM" id="MobiDB-lite"/>
    </source>
</evidence>
<proteinExistence type="predicted"/>
<dbReference type="EMBL" id="BAAADV010000003">
    <property type="protein sequence ID" value="GAA0671849.1"/>
    <property type="molecule type" value="Genomic_DNA"/>
</dbReference>
<evidence type="ECO:0000256" key="4">
    <source>
        <dbReference type="ARBA" id="ARBA00023134"/>
    </source>
</evidence>
<dbReference type="InterPro" id="IPR009000">
    <property type="entry name" value="Transl_B-barrel_sf"/>
</dbReference>
<dbReference type="SUPFAM" id="SSF50447">
    <property type="entry name" value="Translation proteins"/>
    <property type="match status" value="1"/>
</dbReference>
<dbReference type="Gene3D" id="3.40.50.300">
    <property type="entry name" value="P-loop containing nucleotide triphosphate hydrolases"/>
    <property type="match status" value="1"/>
</dbReference>
<dbReference type="Gene3D" id="2.40.30.10">
    <property type="entry name" value="Translation factors"/>
    <property type="match status" value="2"/>
</dbReference>
<protein>
    <submittedName>
        <fullName evidence="7">GTP-binding protein</fullName>
    </submittedName>
</protein>
<dbReference type="Pfam" id="PF03143">
    <property type="entry name" value="GTP_EFTU_D3"/>
    <property type="match status" value="1"/>
</dbReference>
<dbReference type="PANTHER" id="PTHR43721">
    <property type="entry name" value="ELONGATION FACTOR TU-RELATED"/>
    <property type="match status" value="1"/>
</dbReference>
<feature type="region of interest" description="Disordered" evidence="5">
    <location>
        <begin position="1"/>
        <end position="21"/>
    </location>
</feature>
<dbReference type="InterPro" id="IPR004160">
    <property type="entry name" value="Transl_elong_EFTu/EF1A_C"/>
</dbReference>
<keyword evidence="2" id="KW-0251">Elongation factor</keyword>
<evidence type="ECO:0000259" key="6">
    <source>
        <dbReference type="PROSITE" id="PS51722"/>
    </source>
</evidence>
<organism evidence="7 8">
    <name type="scientific">Natronoarchaeum mannanilyticum</name>
    <dbReference type="NCBI Taxonomy" id="926360"/>
    <lineage>
        <taxon>Archaea</taxon>
        <taxon>Methanobacteriati</taxon>
        <taxon>Methanobacteriota</taxon>
        <taxon>Stenosarchaea group</taxon>
        <taxon>Halobacteria</taxon>
        <taxon>Halobacteriales</taxon>
        <taxon>Natronoarchaeaceae</taxon>
    </lineage>
</organism>
<keyword evidence="3" id="KW-0648">Protein biosynthesis</keyword>
<dbReference type="PRINTS" id="PR00315">
    <property type="entry name" value="ELONGATNFCT"/>
</dbReference>
<dbReference type="SUPFAM" id="SSF52540">
    <property type="entry name" value="P-loop containing nucleoside triphosphate hydrolases"/>
    <property type="match status" value="1"/>
</dbReference>
<dbReference type="InterPro" id="IPR027417">
    <property type="entry name" value="P-loop_NTPase"/>
</dbReference>
<dbReference type="SUPFAM" id="SSF50465">
    <property type="entry name" value="EF-Tu/eEF-1alpha/eIF2-gamma C-terminal domain"/>
    <property type="match status" value="1"/>
</dbReference>
<dbReference type="PROSITE" id="PS51722">
    <property type="entry name" value="G_TR_2"/>
    <property type="match status" value="1"/>
</dbReference>
<dbReference type="InterPro" id="IPR000795">
    <property type="entry name" value="T_Tr_GTP-bd_dom"/>
</dbReference>
<evidence type="ECO:0000313" key="7">
    <source>
        <dbReference type="EMBL" id="GAA0671849.1"/>
    </source>
</evidence>
<dbReference type="RefSeq" id="WP_343773658.1">
    <property type="nucleotide sequence ID" value="NZ_BAAADV010000003.1"/>
</dbReference>
<dbReference type="GO" id="GO:0005525">
    <property type="term" value="F:GTP binding"/>
    <property type="evidence" value="ECO:0007669"/>
    <property type="project" value="UniProtKB-KW"/>
</dbReference>
<evidence type="ECO:0000256" key="3">
    <source>
        <dbReference type="ARBA" id="ARBA00022917"/>
    </source>
</evidence>
<dbReference type="GO" id="GO:0003746">
    <property type="term" value="F:translation elongation factor activity"/>
    <property type="evidence" value="ECO:0007669"/>
    <property type="project" value="UniProtKB-KW"/>
</dbReference>
<keyword evidence="1" id="KW-0547">Nucleotide-binding</keyword>
<name>A0AAV3T9U3_9EURY</name>
<feature type="domain" description="Tr-type G" evidence="6">
    <location>
        <begin position="166"/>
        <end position="390"/>
    </location>
</feature>
<dbReference type="PANTHER" id="PTHR43721:SF9">
    <property type="entry name" value="GTP-BINDING PROTEIN 1"/>
    <property type="match status" value="1"/>
</dbReference>
<dbReference type="InterPro" id="IPR050055">
    <property type="entry name" value="EF-Tu_GTPase"/>
</dbReference>
<dbReference type="InterPro" id="IPR004161">
    <property type="entry name" value="EFTu-like_2"/>
</dbReference>
<dbReference type="InterPro" id="IPR009001">
    <property type="entry name" value="Transl_elong_EF1A/Init_IF2_C"/>
</dbReference>
<dbReference type="Pfam" id="PF03144">
    <property type="entry name" value="GTP_EFTU_D2"/>
    <property type="match status" value="1"/>
</dbReference>
<gene>
    <name evidence="7" type="ORF">GCM10009020_17990</name>
</gene>
<evidence type="ECO:0000256" key="1">
    <source>
        <dbReference type="ARBA" id="ARBA00022741"/>
    </source>
</evidence>
<accession>A0AAV3T9U3</accession>
<sequence length="576" mass="61780">MSPDRAALERAIERGEREGGSVEFKERLQRDVHLSDGRRESLAAQLRHRVLSGDGEATYVVGVTDEGGLAGIPPEQFSESMDVLSLLAEEAGAHIEDVQTWGVDPADATEGTAPNRSPPGDAGGNGPRGDGGRGDGGRGDTAAGEATTGLVGVATIREGGILDVDDSHIVVGTAGHVDHGKSTLVGSLVTGQADDGEGGTRGYLDVQPHEVERGLSADLSYAVYGFDDEGPVRMDNPHRKSDRARIVEESDRLVSFVDTVGHEPWLRTTIRGLVGQKLDYGLLTVAADDGPTKTTREHLGVLLATDLPTIVAITKADVVSEDRLLEVEREIERMLREADRSPLRIDRHGVDAAVEEIGETVVPIVTTSAVEMEGVDVLDELFERLPKTAGADGEFRMYVDRTYNVTGVGAVASGTIMSGEIEAGDELLLGPMADGQFREVEARSIEMHYHRVDHAEAGRIVGIALKGVPEAEVERGMVLVPRDSEPTAVREFEAEVMVLNHPTRIDDGYEPVVHLETISEAAAFYPEGGTLLPGDKGNATVRFKFRPYLVEEGQRFVFREGQSKGVGTVTDVHPAE</sequence>
<dbReference type="AlphaFoldDB" id="A0AAV3T9U3"/>
<dbReference type="Pfam" id="PF00009">
    <property type="entry name" value="GTP_EFTU"/>
    <property type="match status" value="1"/>
</dbReference>
<dbReference type="GO" id="GO:0003924">
    <property type="term" value="F:GTPase activity"/>
    <property type="evidence" value="ECO:0007669"/>
    <property type="project" value="InterPro"/>
</dbReference>
<dbReference type="CDD" id="cd03694">
    <property type="entry name" value="GTPBP_II"/>
    <property type="match status" value="1"/>
</dbReference>